<evidence type="ECO:0000313" key="2">
    <source>
        <dbReference type="Proteomes" id="UP000184440"/>
    </source>
</evidence>
<organism evidence="1 2">
    <name type="scientific">Cryptosporangium aurantiacum</name>
    <dbReference type="NCBI Taxonomy" id="134849"/>
    <lineage>
        <taxon>Bacteria</taxon>
        <taxon>Bacillati</taxon>
        <taxon>Actinomycetota</taxon>
        <taxon>Actinomycetes</taxon>
        <taxon>Cryptosporangiales</taxon>
        <taxon>Cryptosporangiaceae</taxon>
        <taxon>Cryptosporangium</taxon>
    </lineage>
</organism>
<dbReference type="EMBL" id="FRCS01000005">
    <property type="protein sequence ID" value="SHN34947.1"/>
    <property type="molecule type" value="Genomic_DNA"/>
</dbReference>
<name>A0A1M7QTM1_9ACTN</name>
<dbReference type="STRING" id="134849.SAMN05443668_105327"/>
<reference evidence="1 2" key="1">
    <citation type="submission" date="2016-11" db="EMBL/GenBank/DDBJ databases">
        <authorList>
            <person name="Jaros S."/>
            <person name="Januszkiewicz K."/>
            <person name="Wedrychowicz H."/>
        </authorList>
    </citation>
    <scope>NUCLEOTIDE SEQUENCE [LARGE SCALE GENOMIC DNA]</scope>
    <source>
        <strain evidence="1 2">DSM 46144</strain>
    </source>
</reference>
<proteinExistence type="predicted"/>
<protein>
    <submittedName>
        <fullName evidence="1">Uncharacterized protein</fullName>
    </submittedName>
</protein>
<sequence length="124" mass="13133">MMHSLAHYGAPLAASGRDRDRPVAPDPRDLLDVPLSSLLANEMDLSQRANASRAGYLPDPSDDIGLARRAVVVGQLSDDDPAEPLSRLTVDAVLIADAVPVFLSVITDPGVGDHRDAVVQWSLG</sequence>
<dbReference type="Proteomes" id="UP000184440">
    <property type="component" value="Unassembled WGS sequence"/>
</dbReference>
<dbReference type="AlphaFoldDB" id="A0A1M7QTM1"/>
<accession>A0A1M7QTM1</accession>
<evidence type="ECO:0000313" key="1">
    <source>
        <dbReference type="EMBL" id="SHN34947.1"/>
    </source>
</evidence>
<keyword evidence="2" id="KW-1185">Reference proteome</keyword>
<gene>
    <name evidence="1" type="ORF">SAMN05443668_105327</name>
</gene>